<gene>
    <name evidence="8" type="ORF">RHSIM_Rhsim03G0015200</name>
</gene>
<name>A0A834HC95_RHOSS</name>
<dbReference type="EMBL" id="WJXA01000003">
    <property type="protein sequence ID" value="KAF7148479.1"/>
    <property type="molecule type" value="Genomic_DNA"/>
</dbReference>
<dbReference type="Gene3D" id="1.10.8.430">
    <property type="entry name" value="Helical domain of apoptotic protease-activating factors"/>
    <property type="match status" value="1"/>
</dbReference>
<evidence type="ECO:0000256" key="5">
    <source>
        <dbReference type="ARBA" id="ARBA00022840"/>
    </source>
</evidence>
<dbReference type="SUPFAM" id="SSF52058">
    <property type="entry name" value="L domain-like"/>
    <property type="match status" value="1"/>
</dbReference>
<dbReference type="InterPro" id="IPR036388">
    <property type="entry name" value="WH-like_DNA-bd_sf"/>
</dbReference>
<proteinExistence type="inferred from homology"/>
<dbReference type="GO" id="GO:0006952">
    <property type="term" value="P:defense response"/>
    <property type="evidence" value="ECO:0007669"/>
    <property type="project" value="UniProtKB-KW"/>
</dbReference>
<dbReference type="OrthoDB" id="1579323at2759"/>
<dbReference type="Pfam" id="PF13855">
    <property type="entry name" value="LRR_8"/>
    <property type="match status" value="1"/>
</dbReference>
<dbReference type="InterPro" id="IPR057135">
    <property type="entry name" value="At4g27190-like_LRR"/>
</dbReference>
<reference evidence="8" key="1">
    <citation type="submission" date="2019-11" db="EMBL/GenBank/DDBJ databases">
        <authorList>
            <person name="Liu Y."/>
            <person name="Hou J."/>
            <person name="Li T.-Q."/>
            <person name="Guan C.-H."/>
            <person name="Wu X."/>
            <person name="Wu H.-Z."/>
            <person name="Ling F."/>
            <person name="Zhang R."/>
            <person name="Shi X.-G."/>
            <person name="Ren J.-P."/>
            <person name="Chen E.-F."/>
            <person name="Sun J.-M."/>
        </authorList>
    </citation>
    <scope>NUCLEOTIDE SEQUENCE</scope>
    <source>
        <strain evidence="8">Adult_tree_wgs_1</strain>
        <tissue evidence="8">Leaves</tissue>
    </source>
</reference>
<dbReference type="PRINTS" id="PR00364">
    <property type="entry name" value="DISEASERSIST"/>
</dbReference>
<evidence type="ECO:0000256" key="4">
    <source>
        <dbReference type="ARBA" id="ARBA00022821"/>
    </source>
</evidence>
<dbReference type="Gene3D" id="1.10.10.10">
    <property type="entry name" value="Winged helix-like DNA-binding domain superfamily/Winged helix DNA-binding domain"/>
    <property type="match status" value="1"/>
</dbReference>
<evidence type="ECO:0008006" key="10">
    <source>
        <dbReference type="Google" id="ProtNLM"/>
    </source>
</evidence>
<organism evidence="8 9">
    <name type="scientific">Rhododendron simsii</name>
    <name type="common">Sims's rhododendron</name>
    <dbReference type="NCBI Taxonomy" id="118357"/>
    <lineage>
        <taxon>Eukaryota</taxon>
        <taxon>Viridiplantae</taxon>
        <taxon>Streptophyta</taxon>
        <taxon>Embryophyta</taxon>
        <taxon>Tracheophyta</taxon>
        <taxon>Spermatophyta</taxon>
        <taxon>Magnoliopsida</taxon>
        <taxon>eudicotyledons</taxon>
        <taxon>Gunneridae</taxon>
        <taxon>Pentapetalae</taxon>
        <taxon>asterids</taxon>
        <taxon>Ericales</taxon>
        <taxon>Ericaceae</taxon>
        <taxon>Ericoideae</taxon>
        <taxon>Rhodoreae</taxon>
        <taxon>Rhododendron</taxon>
    </lineage>
</organism>
<protein>
    <recommendedName>
        <fullName evidence="10">AAA+ ATPase domain-containing protein</fullName>
    </recommendedName>
</protein>
<keyword evidence="4" id="KW-0611">Plant defense</keyword>
<evidence type="ECO:0000313" key="9">
    <source>
        <dbReference type="Proteomes" id="UP000626092"/>
    </source>
</evidence>
<evidence type="ECO:0000259" key="6">
    <source>
        <dbReference type="Pfam" id="PF00931"/>
    </source>
</evidence>
<dbReference type="SUPFAM" id="SSF52540">
    <property type="entry name" value="P-loop containing nucleoside triphosphate hydrolases"/>
    <property type="match status" value="1"/>
</dbReference>
<keyword evidence="9" id="KW-1185">Reference proteome</keyword>
<sequence length="1187" mass="134224">MCTPQCIIEKLGGLAFDEAIKAGKYVLHYTKNLQKLQVKLRDLGGCMETITRKVNEAIGRGDEIEVNVRHWRTDAESLKDDIEQLIGESTTKANISCIACSCPNIVWRYKFSKQAEEKMAGADELIVKYNDFNHQISHPRSHYKENLQKLIDKQRDLGDCRETITREVSEANGRGDEIEDNVSRWQTDADSLLDDIEQFIRESTNICSTECPSPDITWQYKFSKQAEEKIEGADGLIIKYHNFNHQISHPRPRPPELESLSDKNYVNFDSRASIFKDIMDALRDSNANMIGVFGLGGVGKTTLVKEVAEQMRKDGIFKQVAMAVVSRDLNVKEVQSRLAASLNFKFKAEANDQLGRATELWNKLTNGDKYLIILDDTWEKVDLKEIGIPCTDKKKSCKVVLTSRKEDLLRTTMKADRNFRIGVLSEAEAMDLFKKKVGKTIESQPEIDSLAQEVCRKCKGLPVAINAIGAALEDKPCSTWRNALVKLERHMFTQIEGVDPSVLASLYVSYDMLRSPDAQSHSRSSDAQSRSDAQSCFLLCCLFHEDAEIPIDELTRLCIARSLLAQNPFTLDEARNAVHTVVDDLKSASLLTTGSHENVVRIHDVIRDVGISIAGDQDEAFLIDHGAPQWPLIPTNAPSYSAISLAFKDIKRLPSGLVYPQLHTLIVENSKISDVEFPDNFFNGMTQLSVLEITTMRMQRLPSSFAKLAKLRMLYLDGCKLADIAVLKHLKSNLKVLGIRRSSIEALPPEIGQLTSLRVLDLEDCDKLKVIPRGVISNLTGLEELYFPFEFAEWKATIDEQQDTSNRDNVSLEDLRRLLNDGQLTTLHIHIPDVKLLPNDDLIFANLKGFKISVGSKFGYWEGKFGTTRTCMLKAEGIQLRNEFISLVDKAEVLLLKGIQLTVYPFRLSNKLTVLTIEKFELKYLFTPTTAKELVHLEKLEVKSCEIMEGIVGFEGQKDENEITGEVKFSKLKQLKLTSLPNLISFFAKKEEMGTTMGSFSTRAQPLFNEQVIFPVLKRLTIAGLGSIIKIWDKQLVVVWQEQGSFCQLTNLEVRDCSKLMHVFPSNMHPLLKNLEELKVEGCRTMKGIAKFEGERDEDGVRNEIVSPAREHLEMVGVTEIEDKQPLPESRKEVESLCRPLNNDDIIVFPRLKTVTLWELPKLKSFYSETQGIFSHKVQRTSLPFFT</sequence>
<keyword evidence="5" id="KW-0067">ATP-binding</keyword>
<feature type="domain" description="Disease resistance protein At4g27190-like leucine-rich repeats" evidence="7">
    <location>
        <begin position="909"/>
        <end position="991"/>
    </location>
</feature>
<dbReference type="Proteomes" id="UP000626092">
    <property type="component" value="Unassembled WGS sequence"/>
</dbReference>
<dbReference type="FunFam" id="3.40.50.300:FF:001091">
    <property type="entry name" value="Probable disease resistance protein At1g61300"/>
    <property type="match status" value="1"/>
</dbReference>
<dbReference type="Gene3D" id="3.40.50.300">
    <property type="entry name" value="P-loop containing nucleotide triphosphate hydrolases"/>
    <property type="match status" value="1"/>
</dbReference>
<dbReference type="InterPro" id="IPR027417">
    <property type="entry name" value="P-loop_NTPase"/>
</dbReference>
<keyword evidence="2" id="KW-0433">Leucine-rich repeat</keyword>
<evidence type="ECO:0000259" key="7">
    <source>
        <dbReference type="Pfam" id="PF23247"/>
    </source>
</evidence>
<dbReference type="PANTHER" id="PTHR33463">
    <property type="entry name" value="NB-ARC DOMAIN-CONTAINING PROTEIN-RELATED"/>
    <property type="match status" value="1"/>
</dbReference>
<dbReference type="InterPro" id="IPR042197">
    <property type="entry name" value="Apaf_helical"/>
</dbReference>
<comment type="similarity">
    <text evidence="1">Belongs to the disease resistance NB-LRR family.</text>
</comment>
<dbReference type="GO" id="GO:0043531">
    <property type="term" value="F:ADP binding"/>
    <property type="evidence" value="ECO:0007669"/>
    <property type="project" value="InterPro"/>
</dbReference>
<dbReference type="Pfam" id="PF23247">
    <property type="entry name" value="LRR_RPS2"/>
    <property type="match status" value="2"/>
</dbReference>
<accession>A0A834HC95</accession>
<evidence type="ECO:0000256" key="3">
    <source>
        <dbReference type="ARBA" id="ARBA00022737"/>
    </source>
</evidence>
<evidence type="ECO:0000256" key="2">
    <source>
        <dbReference type="ARBA" id="ARBA00022614"/>
    </source>
</evidence>
<dbReference type="AlphaFoldDB" id="A0A834HC95"/>
<dbReference type="GO" id="GO:0005524">
    <property type="term" value="F:ATP binding"/>
    <property type="evidence" value="ECO:0007669"/>
    <property type="project" value="UniProtKB-KW"/>
</dbReference>
<dbReference type="Pfam" id="PF00931">
    <property type="entry name" value="NB-ARC"/>
    <property type="match status" value="1"/>
</dbReference>
<dbReference type="Gene3D" id="3.80.10.10">
    <property type="entry name" value="Ribonuclease Inhibitor"/>
    <property type="match status" value="1"/>
</dbReference>
<keyword evidence="5" id="KW-0547">Nucleotide-binding</keyword>
<feature type="domain" description="NB-ARC" evidence="6">
    <location>
        <begin position="277"/>
        <end position="439"/>
    </location>
</feature>
<dbReference type="InterPro" id="IPR001611">
    <property type="entry name" value="Leu-rich_rpt"/>
</dbReference>
<keyword evidence="3" id="KW-0677">Repeat</keyword>
<evidence type="ECO:0000313" key="8">
    <source>
        <dbReference type="EMBL" id="KAF7148479.1"/>
    </source>
</evidence>
<dbReference type="PANTHER" id="PTHR33463:SF198">
    <property type="entry name" value="RPP4C3"/>
    <property type="match status" value="1"/>
</dbReference>
<dbReference type="InterPro" id="IPR050905">
    <property type="entry name" value="Plant_NBS-LRR"/>
</dbReference>
<comment type="caution">
    <text evidence="8">The sequence shown here is derived from an EMBL/GenBank/DDBJ whole genome shotgun (WGS) entry which is preliminary data.</text>
</comment>
<feature type="domain" description="Disease resistance protein At4g27190-like leucine-rich repeats" evidence="7">
    <location>
        <begin position="1029"/>
        <end position="1102"/>
    </location>
</feature>
<dbReference type="InterPro" id="IPR002182">
    <property type="entry name" value="NB-ARC"/>
</dbReference>
<dbReference type="InterPro" id="IPR032675">
    <property type="entry name" value="LRR_dom_sf"/>
</dbReference>
<evidence type="ECO:0000256" key="1">
    <source>
        <dbReference type="ARBA" id="ARBA00008894"/>
    </source>
</evidence>
<dbReference type="PROSITE" id="PS51450">
    <property type="entry name" value="LRR"/>
    <property type="match status" value="1"/>
</dbReference>